<proteinExistence type="predicted"/>
<evidence type="ECO:0000313" key="2">
    <source>
        <dbReference type="EMBL" id="ROP41890.1"/>
    </source>
</evidence>
<sequence>MTHSSSFWQRFLSAMADSSPAFARAPLGQPGSSLLSAMADSVPATRPAGGADAYAVDSFPHHEEFTVELPSQEEVFTFSARVRATWRVTDPIAAVRLYTNSPGPEVRHHLERRLRELSRNFKPESGVEAEKSINLEFNERQLHISDAIVVTHCDVALSLDATTAAHVANWTLAARKREWLDQVRQTEIFEHELSKQRAEHQHQLDAMKQRYELALKRERIEFYADVLQSGSHNLLALRLAGHGEDVDDVVRLLMQQREIEFSQAIEMLQLLLEKGLVDREDVVRVLSNVNAEAGGLPPMRTIEGARLDDEG</sequence>
<dbReference type="OrthoDB" id="3673010at2"/>
<organism evidence="2 3">
    <name type="scientific">Saccharothrix texasensis</name>
    <dbReference type="NCBI Taxonomy" id="103734"/>
    <lineage>
        <taxon>Bacteria</taxon>
        <taxon>Bacillati</taxon>
        <taxon>Actinomycetota</taxon>
        <taxon>Actinomycetes</taxon>
        <taxon>Pseudonocardiales</taxon>
        <taxon>Pseudonocardiaceae</taxon>
        <taxon>Saccharothrix</taxon>
    </lineage>
</organism>
<evidence type="ECO:0000313" key="3">
    <source>
        <dbReference type="Proteomes" id="UP000268727"/>
    </source>
</evidence>
<dbReference type="EMBL" id="RJKM01000001">
    <property type="protein sequence ID" value="ROP41890.1"/>
    <property type="molecule type" value="Genomic_DNA"/>
</dbReference>
<feature type="coiled-coil region" evidence="1">
    <location>
        <begin position="190"/>
        <end position="217"/>
    </location>
</feature>
<name>A0A3N1HHB2_9PSEU</name>
<reference evidence="2 3" key="1">
    <citation type="submission" date="2018-11" db="EMBL/GenBank/DDBJ databases">
        <title>Sequencing the genomes of 1000 actinobacteria strains.</title>
        <authorList>
            <person name="Klenk H.-P."/>
        </authorList>
    </citation>
    <scope>NUCLEOTIDE SEQUENCE [LARGE SCALE GENOMIC DNA]</scope>
    <source>
        <strain evidence="2 3">DSM 44231</strain>
    </source>
</reference>
<keyword evidence="3" id="KW-1185">Reference proteome</keyword>
<dbReference type="RefSeq" id="WP_123746916.1">
    <property type="nucleotide sequence ID" value="NZ_RJKM01000001.1"/>
</dbReference>
<gene>
    <name evidence="2" type="ORF">EDD40_7366</name>
</gene>
<dbReference type="AlphaFoldDB" id="A0A3N1HHB2"/>
<comment type="caution">
    <text evidence="2">The sequence shown here is derived from an EMBL/GenBank/DDBJ whole genome shotgun (WGS) entry which is preliminary data.</text>
</comment>
<keyword evidence="1" id="KW-0175">Coiled coil</keyword>
<dbReference type="Proteomes" id="UP000268727">
    <property type="component" value="Unassembled WGS sequence"/>
</dbReference>
<accession>A0A3N1HHB2</accession>
<protein>
    <submittedName>
        <fullName evidence="2">Uncharacterized protein</fullName>
    </submittedName>
</protein>
<evidence type="ECO:0000256" key="1">
    <source>
        <dbReference type="SAM" id="Coils"/>
    </source>
</evidence>